<dbReference type="EMBL" id="PKUR01000001">
    <property type="protein sequence ID" value="PLW87220.1"/>
    <property type="molecule type" value="Genomic_DNA"/>
</dbReference>
<dbReference type="InterPro" id="IPR000089">
    <property type="entry name" value="Biotin_lipoyl"/>
</dbReference>
<evidence type="ECO:0000256" key="3">
    <source>
        <dbReference type="ARBA" id="ARBA00022823"/>
    </source>
</evidence>
<dbReference type="PROSITE" id="PS51826">
    <property type="entry name" value="PSBD"/>
    <property type="match status" value="1"/>
</dbReference>
<dbReference type="PROSITE" id="PS50968">
    <property type="entry name" value="BIOTINYL_LIPOYL"/>
    <property type="match status" value="1"/>
</dbReference>
<comment type="similarity">
    <text evidence="2 4">Belongs to the 2-oxoacid dehydrogenase family.</text>
</comment>
<evidence type="ECO:0000256" key="5">
    <source>
        <dbReference type="SAM" id="MobiDB-lite"/>
    </source>
</evidence>
<gene>
    <name evidence="8" type="ORF">C0029_01080</name>
</gene>
<dbReference type="SUPFAM" id="SSF52777">
    <property type="entry name" value="CoA-dependent acyltransferases"/>
    <property type="match status" value="1"/>
</dbReference>
<dbReference type="SUPFAM" id="SSF51230">
    <property type="entry name" value="Single hybrid motif"/>
    <property type="match status" value="1"/>
</dbReference>
<dbReference type="InterPro" id="IPR011053">
    <property type="entry name" value="Single_hybrid_motif"/>
</dbReference>
<proteinExistence type="inferred from homology"/>
<evidence type="ECO:0000256" key="2">
    <source>
        <dbReference type="ARBA" id="ARBA00007317"/>
    </source>
</evidence>
<dbReference type="GO" id="GO:0016746">
    <property type="term" value="F:acyltransferase activity"/>
    <property type="evidence" value="ECO:0007669"/>
    <property type="project" value="UniProtKB-KW"/>
</dbReference>
<dbReference type="InterPro" id="IPR036625">
    <property type="entry name" value="E3-bd_dom_sf"/>
</dbReference>
<feature type="region of interest" description="Disordered" evidence="5">
    <location>
        <begin position="100"/>
        <end position="131"/>
    </location>
</feature>
<dbReference type="Gene3D" id="3.30.559.10">
    <property type="entry name" value="Chloramphenicol acetyltransferase-like domain"/>
    <property type="match status" value="1"/>
</dbReference>
<keyword evidence="4" id="KW-0012">Acyltransferase</keyword>
<evidence type="ECO:0000259" key="7">
    <source>
        <dbReference type="PROSITE" id="PS51826"/>
    </source>
</evidence>
<evidence type="ECO:0000259" key="6">
    <source>
        <dbReference type="PROSITE" id="PS50968"/>
    </source>
</evidence>
<evidence type="ECO:0000256" key="4">
    <source>
        <dbReference type="RuleBase" id="RU003423"/>
    </source>
</evidence>
<comment type="cofactor">
    <cofactor evidence="1 4">
        <name>(R)-lipoate</name>
        <dbReference type="ChEBI" id="CHEBI:83088"/>
    </cofactor>
</comment>
<dbReference type="Proteomes" id="UP000235162">
    <property type="component" value="Unassembled WGS sequence"/>
</dbReference>
<name>A0AAP8MG29_9GAMM</name>
<organism evidence="8 9">
    <name type="scientific">Halioglobus japonicus</name>
    <dbReference type="NCBI Taxonomy" id="930805"/>
    <lineage>
        <taxon>Bacteria</taxon>
        <taxon>Pseudomonadati</taxon>
        <taxon>Pseudomonadota</taxon>
        <taxon>Gammaproteobacteria</taxon>
        <taxon>Cellvibrionales</taxon>
        <taxon>Halieaceae</taxon>
        <taxon>Halioglobus</taxon>
    </lineage>
</organism>
<dbReference type="InterPro" id="IPR023213">
    <property type="entry name" value="CAT-like_dom_sf"/>
</dbReference>
<dbReference type="Pfam" id="PF02817">
    <property type="entry name" value="E3_binding"/>
    <property type="match status" value="1"/>
</dbReference>
<sequence>MSDITAIAVPKWGIEMVEGTINVWNKTVGDTVAKGDEILEMESDKIVNVWESPADGVLRRVLVEEGEARPVGALLGVIAAANVDDASIDSFIADFGGSAPAAEDDSATDNDAPVPAAAANAGPGGDAATRSAPAVRNLAAELGVDLNTVTGTGRRGRITKDDVRAAASDGAEPAPAGVEVIPLSATRQTIAKRLTGAKQDIPHYYLTVNYELDGLLAHRAALNANGNTRVSVNDLLVKCVARALQREPRVNINVIENSIHQYSDSNVSVAIATEDGLYPVTIRAAQNLSTQEIAAATAEFAERARNGALTREDLSDGSFTVSNLGMYGIDNFTAIINPPMGAILALGKGSEQPVVRDGKVTVATIVSATLSCDHRVIDGAIGATFLKVLGEEIASLS</sequence>
<dbReference type="RefSeq" id="WP_102106072.1">
    <property type="nucleotide sequence ID" value="NZ_BMYL01000001.1"/>
</dbReference>
<dbReference type="Pfam" id="PF00364">
    <property type="entry name" value="Biotin_lipoyl"/>
    <property type="match status" value="1"/>
</dbReference>
<dbReference type="InterPro" id="IPR045257">
    <property type="entry name" value="E2/Pdx1"/>
</dbReference>
<dbReference type="Gene3D" id="4.10.320.10">
    <property type="entry name" value="E3-binding domain"/>
    <property type="match status" value="1"/>
</dbReference>
<dbReference type="InterPro" id="IPR004167">
    <property type="entry name" value="PSBD"/>
</dbReference>
<dbReference type="PANTHER" id="PTHR23151">
    <property type="entry name" value="DIHYDROLIPOAMIDE ACETYL/SUCCINYL-TRANSFERASE-RELATED"/>
    <property type="match status" value="1"/>
</dbReference>
<dbReference type="CDD" id="cd06849">
    <property type="entry name" value="lipoyl_domain"/>
    <property type="match status" value="1"/>
</dbReference>
<dbReference type="Pfam" id="PF00198">
    <property type="entry name" value="2-oxoacid_dh"/>
    <property type="match status" value="1"/>
</dbReference>
<feature type="domain" description="Lipoyl-binding" evidence="6">
    <location>
        <begin position="4"/>
        <end position="79"/>
    </location>
</feature>
<dbReference type="EC" id="2.3.1.-" evidence="4"/>
<dbReference type="SUPFAM" id="SSF47005">
    <property type="entry name" value="Peripheral subunit-binding domain of 2-oxo acid dehydrogenase complex"/>
    <property type="match status" value="1"/>
</dbReference>
<accession>A0AAP8MG29</accession>
<keyword evidence="9" id="KW-1185">Reference proteome</keyword>
<dbReference type="AlphaFoldDB" id="A0AAP8MG29"/>
<evidence type="ECO:0000313" key="9">
    <source>
        <dbReference type="Proteomes" id="UP000235162"/>
    </source>
</evidence>
<dbReference type="Gene3D" id="2.40.50.100">
    <property type="match status" value="1"/>
</dbReference>
<feature type="compositionally biased region" description="Low complexity" evidence="5">
    <location>
        <begin position="109"/>
        <end position="129"/>
    </location>
</feature>
<comment type="caution">
    <text evidence="8">The sequence shown here is derived from an EMBL/GenBank/DDBJ whole genome shotgun (WGS) entry which is preliminary data.</text>
</comment>
<keyword evidence="3 4" id="KW-0450">Lipoyl</keyword>
<dbReference type="GO" id="GO:0006086">
    <property type="term" value="P:pyruvate decarboxylation to acetyl-CoA"/>
    <property type="evidence" value="ECO:0007669"/>
    <property type="project" value="InterPro"/>
</dbReference>
<dbReference type="GO" id="GO:0045254">
    <property type="term" value="C:pyruvate dehydrogenase complex"/>
    <property type="evidence" value="ECO:0007669"/>
    <property type="project" value="InterPro"/>
</dbReference>
<feature type="domain" description="Peripheral subunit-binding (PSBD)" evidence="7">
    <location>
        <begin position="130"/>
        <end position="167"/>
    </location>
</feature>
<reference evidence="8 9" key="1">
    <citation type="submission" date="2018-01" db="EMBL/GenBank/DDBJ databases">
        <title>The draft genome sequence of Halioglobus japonicus S1-36.</title>
        <authorList>
            <person name="Du Z.-J."/>
            <person name="Shi M.-J."/>
        </authorList>
    </citation>
    <scope>NUCLEOTIDE SEQUENCE [LARGE SCALE GENOMIC DNA]</scope>
    <source>
        <strain evidence="8 9">S1-36</strain>
    </source>
</reference>
<evidence type="ECO:0000256" key="1">
    <source>
        <dbReference type="ARBA" id="ARBA00001938"/>
    </source>
</evidence>
<dbReference type="InterPro" id="IPR001078">
    <property type="entry name" value="2-oxoacid_DH_actylTfrase"/>
</dbReference>
<keyword evidence="4" id="KW-0808">Transferase</keyword>
<dbReference type="PANTHER" id="PTHR23151:SF90">
    <property type="entry name" value="DIHYDROLIPOYLLYSINE-RESIDUE ACETYLTRANSFERASE COMPONENT OF PYRUVATE DEHYDROGENASE COMPLEX, MITOCHONDRIAL-RELATED"/>
    <property type="match status" value="1"/>
</dbReference>
<protein>
    <recommendedName>
        <fullName evidence="4">Dihydrolipoamide acetyltransferase component of pyruvate dehydrogenase complex</fullName>
        <ecNumber evidence="4">2.3.1.-</ecNumber>
    </recommendedName>
</protein>
<evidence type="ECO:0000313" key="8">
    <source>
        <dbReference type="EMBL" id="PLW87220.1"/>
    </source>
</evidence>